<comment type="caution">
    <text evidence="1">The sequence shown here is derived from an EMBL/GenBank/DDBJ whole genome shotgun (WGS) entry which is preliminary data.</text>
</comment>
<name>A0A2V4I2Q6_9PSED</name>
<dbReference type="EMBL" id="QJRO01000003">
    <property type="protein sequence ID" value="PYB84081.1"/>
    <property type="molecule type" value="Genomic_DNA"/>
</dbReference>
<protein>
    <submittedName>
        <fullName evidence="1">Uncharacterized protein</fullName>
    </submittedName>
</protein>
<accession>A0A2V4I2Q6</accession>
<dbReference type="AlphaFoldDB" id="A0A2V4I2Q6"/>
<reference evidence="1 2" key="1">
    <citation type="submission" date="2018-06" db="EMBL/GenBank/DDBJ databases">
        <title>Pseudomonas diversity within urban Lake Michigan freshwaters.</title>
        <authorList>
            <person name="Batrich M."/>
            <person name="Hatzopoulos T."/>
            <person name="Putonti C."/>
        </authorList>
    </citation>
    <scope>NUCLEOTIDE SEQUENCE [LARGE SCALE GENOMIC DNA]</scope>
    <source>
        <strain evidence="1 2">LBp-160603</strain>
    </source>
</reference>
<evidence type="ECO:0000313" key="1">
    <source>
        <dbReference type="EMBL" id="PYB84081.1"/>
    </source>
</evidence>
<sequence>MSKSRVKVALLAAEREAQEAKRAFLELVHADITEHPERIQPIPASLLNRMAHLRARAQTNRERNELLEG</sequence>
<dbReference type="RefSeq" id="WP_110698248.1">
    <property type="nucleotide sequence ID" value="NZ_CP151184.1"/>
</dbReference>
<evidence type="ECO:0000313" key="2">
    <source>
        <dbReference type="Proteomes" id="UP000247620"/>
    </source>
</evidence>
<dbReference type="Proteomes" id="UP000247620">
    <property type="component" value="Unassembled WGS sequence"/>
</dbReference>
<gene>
    <name evidence="1" type="ORF">DMX07_05875</name>
</gene>
<proteinExistence type="predicted"/>
<organism evidence="1 2">
    <name type="scientific">Pseudomonas soli</name>
    <dbReference type="NCBI Taxonomy" id="1306993"/>
    <lineage>
        <taxon>Bacteria</taxon>
        <taxon>Pseudomonadati</taxon>
        <taxon>Pseudomonadota</taxon>
        <taxon>Gammaproteobacteria</taxon>
        <taxon>Pseudomonadales</taxon>
        <taxon>Pseudomonadaceae</taxon>
        <taxon>Pseudomonas</taxon>
    </lineage>
</organism>